<keyword evidence="1" id="KW-0732">Signal</keyword>
<gene>
    <name evidence="2" type="ORF">PPROV_000868300</name>
</gene>
<accession>A0A830HW07</accession>
<dbReference type="AlphaFoldDB" id="A0A830HW07"/>
<comment type="caution">
    <text evidence="2">The sequence shown here is derived from an EMBL/GenBank/DDBJ whole genome shotgun (WGS) entry which is preliminary data.</text>
</comment>
<evidence type="ECO:0000256" key="1">
    <source>
        <dbReference type="SAM" id="SignalP"/>
    </source>
</evidence>
<keyword evidence="3" id="KW-1185">Reference proteome</keyword>
<feature type="chain" id="PRO_5032660309" evidence="1">
    <location>
        <begin position="31"/>
        <end position="426"/>
    </location>
</feature>
<proteinExistence type="predicted"/>
<dbReference type="EMBL" id="BNJQ01000027">
    <property type="protein sequence ID" value="GHP09950.1"/>
    <property type="molecule type" value="Genomic_DNA"/>
</dbReference>
<name>A0A830HW07_9CHLO</name>
<feature type="signal peptide" evidence="1">
    <location>
        <begin position="1"/>
        <end position="30"/>
    </location>
</feature>
<dbReference type="PANTHER" id="PTHR37489">
    <property type="entry name" value="DUF3500 DOMAIN-CONTAINING PROTEIN"/>
    <property type="match status" value="1"/>
</dbReference>
<evidence type="ECO:0000313" key="3">
    <source>
        <dbReference type="Proteomes" id="UP000660262"/>
    </source>
</evidence>
<organism evidence="2 3">
    <name type="scientific">Pycnococcus provasolii</name>
    <dbReference type="NCBI Taxonomy" id="41880"/>
    <lineage>
        <taxon>Eukaryota</taxon>
        <taxon>Viridiplantae</taxon>
        <taxon>Chlorophyta</taxon>
        <taxon>Pseudoscourfieldiophyceae</taxon>
        <taxon>Pseudoscourfieldiales</taxon>
        <taxon>Pycnococcaceae</taxon>
        <taxon>Pycnococcus</taxon>
    </lineage>
</organism>
<evidence type="ECO:0000313" key="2">
    <source>
        <dbReference type="EMBL" id="GHP09950.1"/>
    </source>
</evidence>
<reference evidence="2" key="1">
    <citation type="submission" date="2020-10" db="EMBL/GenBank/DDBJ databases">
        <title>Unveiling of a novel bifunctional photoreceptor, Dualchrome1, isolated from a cosmopolitan green alga.</title>
        <authorList>
            <person name="Suzuki S."/>
            <person name="Kawachi M."/>
        </authorList>
    </citation>
    <scope>NUCLEOTIDE SEQUENCE</scope>
    <source>
        <strain evidence="2">NIES 2893</strain>
    </source>
</reference>
<dbReference type="Pfam" id="PF12006">
    <property type="entry name" value="DUF3500"/>
    <property type="match status" value="1"/>
</dbReference>
<dbReference type="InterPro" id="IPR021889">
    <property type="entry name" value="DUF3500"/>
</dbReference>
<sequence length="426" mass="46648">MAATRRGECWRRLVALIMMVLLVQVVVVETRRDADDPNVAALQLWADDLARAMAAATSLVANDQRELDLLLHDPADADQVRRGPPPADGCDVFTPRFGAALAWCRAWGLPLATATPKVQAALFHVLEKALSPGGYQTVLAIMNRQRLLAEQEDFAKPASETWINDIDAQYNSTNQLVDLADVTLYTNVSHRLIGGTFTSNTSSFEDNRLQWQWGGAGLDGRVKQWEDYALALFGSSPSFDDGDIGLRFEGHHVSVNIFVKRDGTKYEGVHATPLFLGAAPMLVTPVPDDTMTYASSTWLWKQGQTLLTNLAAAVREFLLALPAEKREAAIIPVAELLAADGISTVPPMNLTSPPSWMVVSLTKEAPNSTLFFASHPSMTLQRSDLSIVAQYRLGQLLSAFADIHDNEIAAGLRASFANRRRNPNLN</sequence>
<dbReference type="Proteomes" id="UP000660262">
    <property type="component" value="Unassembled WGS sequence"/>
</dbReference>
<dbReference type="PANTHER" id="PTHR37489:SF1">
    <property type="entry name" value="DUF3500 DOMAIN-CONTAINING PROTEIN"/>
    <property type="match status" value="1"/>
</dbReference>
<protein>
    <submittedName>
        <fullName evidence="2">Uncharacterized protein</fullName>
    </submittedName>
</protein>